<feature type="domain" description="Mechanosensitive ion channel MscS C-terminal" evidence="10">
    <location>
        <begin position="711"/>
        <end position="792"/>
    </location>
</feature>
<feature type="transmembrane region" description="Helical" evidence="7">
    <location>
        <begin position="450"/>
        <end position="474"/>
    </location>
</feature>
<dbReference type="PANTHER" id="PTHR30347">
    <property type="entry name" value="POTASSIUM CHANNEL RELATED"/>
    <property type="match status" value="1"/>
</dbReference>
<evidence type="ECO:0000313" key="12">
    <source>
        <dbReference type="Proteomes" id="UP000438991"/>
    </source>
</evidence>
<evidence type="ECO:0000256" key="2">
    <source>
        <dbReference type="ARBA" id="ARBA00008017"/>
    </source>
</evidence>
<feature type="transmembrane region" description="Helical" evidence="7">
    <location>
        <begin position="305"/>
        <end position="328"/>
    </location>
</feature>
<dbReference type="SUPFAM" id="SSF82689">
    <property type="entry name" value="Mechanosensitive channel protein MscS (YggB), C-terminal domain"/>
    <property type="match status" value="1"/>
</dbReference>
<evidence type="ECO:0000256" key="6">
    <source>
        <dbReference type="ARBA" id="ARBA00023136"/>
    </source>
</evidence>
<evidence type="ECO:0000256" key="3">
    <source>
        <dbReference type="ARBA" id="ARBA00022475"/>
    </source>
</evidence>
<name>A0A9X4XMV3_9BRAD</name>
<feature type="transmembrane region" description="Helical" evidence="7">
    <location>
        <begin position="538"/>
        <end position="566"/>
    </location>
</feature>
<sequence length="812" mass="85886">MRQTKGLRRGGARWGVGWGAAALAGLVLTVWLGLVLVAATAGAAQPGAKPAAAPQPPPVAARLDATKASLDEIEKALAADAHFDDSLAELRRRLTVMRAELRDTIGALEGELNQATAQLKQLGDPPEEDQPKEDPGVAAERAKLTKQQSEVEAAVKQGRLLLVKADEASERVTDLRRGLFTRELFARSAGLFNPTFWADVSEGLRSEAGRLVQLGRAWWLYAGAAATRGSVAGAALTLLGFGLGAVLLFRWLHHRLIDGGLAARFDRAYQAVMVLLAHALTMPAAVIVTVLVLENYGLMPAWIRSLGVGIGLAVATASTGRAVARALFAPDQPSRRLFAWSDAEATRATFHLTWAARALGLVIVLNLIHKTTTAPIALTVATSAMLAVMIVGLAVNFMWRTARGAAAEDAPPGPGLRGARVLLALFVVAIAVPLAAGYIALAAFMASRLVIVLSLAGMLVVLDAFVDALFTQVLSGGSERGRAIAGLLGLSSRGLDLIATLLSAIIRVSLLVLAILAVLGPWGVFADDVLTRLAEAAFGWQVGGVTISIQTVLGAIAILLIGVLGVRGAQRWLETSFLPRTALDPGLQHSISTLFGYAGLIGVLAAVLGSIGIDLQKIALIAGALSVGIGFGLQSIVSNFVSGLILLAERPIRVGDWVVVKNEEGFVRKISVRATEIETFDRASVIIPNSEFITSSVKNWTHGNTLGRVILKVRVAYDSDVERVREILAGCARAHPLVLRAPPPGVFLLGFGDIGLDFELRCILSNVENGLSVKNDLHVAVLQKFREAGIKIPYPIHDERVPGPPMIEEPTP</sequence>
<feature type="transmembrane region" description="Helical" evidence="7">
    <location>
        <begin position="594"/>
        <end position="613"/>
    </location>
</feature>
<keyword evidence="3" id="KW-1003">Cell membrane</keyword>
<evidence type="ECO:0000259" key="9">
    <source>
        <dbReference type="Pfam" id="PF12607"/>
    </source>
</evidence>
<dbReference type="EMBL" id="WNKV01000014">
    <property type="protein sequence ID" value="MTW18057.1"/>
    <property type="molecule type" value="Genomic_DNA"/>
</dbReference>
<dbReference type="Pfam" id="PF12607">
    <property type="entry name" value="DUF3772"/>
    <property type="match status" value="1"/>
</dbReference>
<evidence type="ECO:0000256" key="1">
    <source>
        <dbReference type="ARBA" id="ARBA00004651"/>
    </source>
</evidence>
<keyword evidence="4 7" id="KW-0812">Transmembrane</keyword>
<dbReference type="InterPro" id="IPR011014">
    <property type="entry name" value="MscS_channel_TM-2"/>
</dbReference>
<dbReference type="Pfam" id="PF00924">
    <property type="entry name" value="MS_channel_2nd"/>
    <property type="match status" value="1"/>
</dbReference>
<feature type="transmembrane region" description="Helical" evidence="7">
    <location>
        <begin position="272"/>
        <end position="293"/>
    </location>
</feature>
<comment type="subcellular location">
    <subcellularLocation>
        <location evidence="1">Cell membrane</location>
        <topology evidence="1">Multi-pass membrane protein</topology>
    </subcellularLocation>
</comment>
<feature type="domain" description="DUF3772" evidence="9">
    <location>
        <begin position="156"/>
        <end position="216"/>
    </location>
</feature>
<dbReference type="PANTHER" id="PTHR30347:SF9">
    <property type="entry name" value="MINICONDUCTANCE MECHANOSENSITIVE CHANNEL MSCM"/>
    <property type="match status" value="1"/>
</dbReference>
<dbReference type="Gene3D" id="2.30.30.60">
    <property type="match status" value="1"/>
</dbReference>
<keyword evidence="6 7" id="KW-0472">Membrane</keyword>
<dbReference type="InterPro" id="IPR052702">
    <property type="entry name" value="MscS-like_channel"/>
</dbReference>
<evidence type="ECO:0000256" key="7">
    <source>
        <dbReference type="SAM" id="Phobius"/>
    </source>
</evidence>
<feature type="domain" description="Mechanosensitive ion channel MscS" evidence="8">
    <location>
        <begin position="636"/>
        <end position="702"/>
    </location>
</feature>
<dbReference type="RefSeq" id="WP_155480604.1">
    <property type="nucleotide sequence ID" value="NZ_WNKV01000014.1"/>
</dbReference>
<dbReference type="Pfam" id="PF21082">
    <property type="entry name" value="MS_channel_3rd"/>
    <property type="match status" value="1"/>
</dbReference>
<feature type="transmembrane region" description="Helical" evidence="7">
    <location>
        <begin position="619"/>
        <end position="647"/>
    </location>
</feature>
<evidence type="ECO:0000256" key="5">
    <source>
        <dbReference type="ARBA" id="ARBA00022989"/>
    </source>
</evidence>
<comment type="similarity">
    <text evidence="2">Belongs to the MscS (TC 1.A.23) family.</text>
</comment>
<dbReference type="InterPro" id="IPR023408">
    <property type="entry name" value="MscS_beta-dom_sf"/>
</dbReference>
<feature type="transmembrane region" description="Helical" evidence="7">
    <location>
        <begin position="231"/>
        <end position="252"/>
    </location>
</feature>
<feature type="transmembrane region" description="Helical" evidence="7">
    <location>
        <begin position="374"/>
        <end position="399"/>
    </location>
</feature>
<dbReference type="InterPro" id="IPR049278">
    <property type="entry name" value="MS_channel_C"/>
</dbReference>
<dbReference type="GO" id="GO:0008381">
    <property type="term" value="F:mechanosensitive monoatomic ion channel activity"/>
    <property type="evidence" value="ECO:0007669"/>
    <property type="project" value="UniProtKB-ARBA"/>
</dbReference>
<dbReference type="SUPFAM" id="SSF82861">
    <property type="entry name" value="Mechanosensitive channel protein MscS (YggB), transmembrane region"/>
    <property type="match status" value="1"/>
</dbReference>
<proteinExistence type="inferred from homology"/>
<dbReference type="InterPro" id="IPR022249">
    <property type="entry name" value="DUF3772"/>
</dbReference>
<reference evidence="11 12" key="1">
    <citation type="submission" date="2019-11" db="EMBL/GenBank/DDBJ databases">
        <title>Whole-genome sequence of Rhodoplanes serenus DSM 18633, type strain.</title>
        <authorList>
            <person name="Kyndt J.A."/>
            <person name="Meyer T.E."/>
        </authorList>
    </citation>
    <scope>NUCLEOTIDE SEQUENCE [LARGE SCALE GENOMIC DNA]</scope>
    <source>
        <strain evidence="11 12">DSM 18633</strain>
    </source>
</reference>
<dbReference type="InterPro" id="IPR006685">
    <property type="entry name" value="MscS_channel_2nd"/>
</dbReference>
<comment type="caution">
    <text evidence="11">The sequence shown here is derived from an EMBL/GenBank/DDBJ whole genome shotgun (WGS) entry which is preliminary data.</text>
</comment>
<feature type="transmembrane region" description="Helical" evidence="7">
    <location>
        <begin position="420"/>
        <end position="444"/>
    </location>
</feature>
<dbReference type="InterPro" id="IPR006686">
    <property type="entry name" value="MscS_channel_CS"/>
</dbReference>
<gene>
    <name evidence="11" type="ORF">GJ689_17800</name>
</gene>
<feature type="transmembrane region" description="Helical" evidence="7">
    <location>
        <begin position="495"/>
        <end position="518"/>
    </location>
</feature>
<accession>A0A9X4XMV3</accession>
<dbReference type="PROSITE" id="PS01246">
    <property type="entry name" value="UPF0003"/>
    <property type="match status" value="1"/>
</dbReference>
<dbReference type="Gene3D" id="1.10.287.1260">
    <property type="match status" value="1"/>
</dbReference>
<evidence type="ECO:0000313" key="11">
    <source>
        <dbReference type="EMBL" id="MTW18057.1"/>
    </source>
</evidence>
<dbReference type="GO" id="GO:0005886">
    <property type="term" value="C:plasma membrane"/>
    <property type="evidence" value="ECO:0007669"/>
    <property type="project" value="UniProtKB-SubCell"/>
</dbReference>
<feature type="transmembrane region" description="Helical" evidence="7">
    <location>
        <begin position="349"/>
        <end position="368"/>
    </location>
</feature>
<dbReference type="InterPro" id="IPR010920">
    <property type="entry name" value="LSM_dom_sf"/>
</dbReference>
<protein>
    <submittedName>
        <fullName evidence="11">DUF3772 domain-containing protein</fullName>
    </submittedName>
</protein>
<evidence type="ECO:0000259" key="8">
    <source>
        <dbReference type="Pfam" id="PF00924"/>
    </source>
</evidence>
<dbReference type="Proteomes" id="UP000438991">
    <property type="component" value="Unassembled WGS sequence"/>
</dbReference>
<evidence type="ECO:0000259" key="10">
    <source>
        <dbReference type="Pfam" id="PF21082"/>
    </source>
</evidence>
<dbReference type="Gene3D" id="3.30.70.100">
    <property type="match status" value="1"/>
</dbReference>
<evidence type="ECO:0000256" key="4">
    <source>
        <dbReference type="ARBA" id="ARBA00022692"/>
    </source>
</evidence>
<dbReference type="InterPro" id="IPR011066">
    <property type="entry name" value="MscS_channel_C_sf"/>
</dbReference>
<dbReference type="AlphaFoldDB" id="A0A9X4XMV3"/>
<keyword evidence="5 7" id="KW-1133">Transmembrane helix</keyword>
<dbReference type="SUPFAM" id="SSF50182">
    <property type="entry name" value="Sm-like ribonucleoproteins"/>
    <property type="match status" value="1"/>
</dbReference>
<organism evidence="11 12">
    <name type="scientific">Rhodoplanes serenus</name>
    <dbReference type="NCBI Taxonomy" id="200615"/>
    <lineage>
        <taxon>Bacteria</taxon>
        <taxon>Pseudomonadati</taxon>
        <taxon>Pseudomonadota</taxon>
        <taxon>Alphaproteobacteria</taxon>
        <taxon>Hyphomicrobiales</taxon>
        <taxon>Nitrobacteraceae</taxon>
        <taxon>Rhodoplanes</taxon>
    </lineage>
</organism>